<evidence type="ECO:0000256" key="3">
    <source>
        <dbReference type="ARBA" id="ARBA00022763"/>
    </source>
</evidence>
<dbReference type="GO" id="GO:0006281">
    <property type="term" value="P:DNA repair"/>
    <property type="evidence" value="ECO:0007669"/>
    <property type="project" value="UniProtKB-UniRule"/>
</dbReference>
<dbReference type="AlphaFoldDB" id="A0A9N7NUT2"/>
<keyword evidence="6 7" id="KW-0539">Nucleus</keyword>
<dbReference type="EMBL" id="CACSLK010030184">
    <property type="protein sequence ID" value="CAA0837476.1"/>
    <property type="molecule type" value="Genomic_DNA"/>
</dbReference>
<feature type="domain" description="Non-structural maintenance of chromosome element 4 C-terminal" evidence="9">
    <location>
        <begin position="229"/>
        <end position="316"/>
    </location>
</feature>
<dbReference type="InterPro" id="IPR027786">
    <property type="entry name" value="Nse4/EID"/>
</dbReference>
<organism evidence="10 11">
    <name type="scientific">Striga hermonthica</name>
    <name type="common">Purple witchweed</name>
    <name type="synonym">Buchnera hermonthica</name>
    <dbReference type="NCBI Taxonomy" id="68872"/>
    <lineage>
        <taxon>Eukaryota</taxon>
        <taxon>Viridiplantae</taxon>
        <taxon>Streptophyta</taxon>
        <taxon>Embryophyta</taxon>
        <taxon>Tracheophyta</taxon>
        <taxon>Spermatophyta</taxon>
        <taxon>Magnoliopsida</taxon>
        <taxon>eudicotyledons</taxon>
        <taxon>Gunneridae</taxon>
        <taxon>Pentapetalae</taxon>
        <taxon>asterids</taxon>
        <taxon>lamiids</taxon>
        <taxon>Lamiales</taxon>
        <taxon>Orobanchaceae</taxon>
        <taxon>Buchnereae</taxon>
        <taxon>Striga</taxon>
    </lineage>
</organism>
<dbReference type="GO" id="GO:0005634">
    <property type="term" value="C:nucleus"/>
    <property type="evidence" value="ECO:0007669"/>
    <property type="project" value="UniProtKB-SubCell"/>
</dbReference>
<accession>A0A9N7NUT2</accession>
<keyword evidence="11" id="KW-1185">Reference proteome</keyword>
<evidence type="ECO:0000256" key="7">
    <source>
        <dbReference type="RuleBase" id="RU365071"/>
    </source>
</evidence>
<gene>
    <name evidence="10" type="ORF">SHERM_04440</name>
</gene>
<proteinExistence type="inferred from homology"/>
<dbReference type="Pfam" id="PF08743">
    <property type="entry name" value="Nse4_C"/>
    <property type="match status" value="1"/>
</dbReference>
<protein>
    <recommendedName>
        <fullName evidence="7">Non-structural maintenance of chromosomes element 4</fullName>
    </recommendedName>
</protein>
<name>A0A9N7NUT2_STRHE</name>
<comment type="function">
    <text evidence="7">Component of the SMC5-SMC6 complex, that promotes sister chromatid alignment after DNA damage and facilitates double-stranded DNA breaks (DSBs) repair via homologous recombination between sister chromatids.</text>
</comment>
<dbReference type="OrthoDB" id="361242at2759"/>
<evidence type="ECO:0000256" key="1">
    <source>
        <dbReference type="ARBA" id="ARBA00004123"/>
    </source>
</evidence>
<dbReference type="GO" id="GO:0006310">
    <property type="term" value="P:DNA recombination"/>
    <property type="evidence" value="ECO:0007669"/>
    <property type="project" value="UniProtKB-UniRule"/>
</dbReference>
<feature type="compositionally biased region" description="Basic residues" evidence="8">
    <location>
        <begin position="388"/>
        <end position="397"/>
    </location>
</feature>
<reference evidence="10" key="1">
    <citation type="submission" date="2019-12" db="EMBL/GenBank/DDBJ databases">
        <authorList>
            <person name="Scholes J."/>
        </authorList>
    </citation>
    <scope>NUCLEOTIDE SEQUENCE</scope>
</reference>
<dbReference type="PANTHER" id="PTHR16140:SF0">
    <property type="entry name" value="NON-STRUCTURAL MAINTENANCE OF CHROMOSOMES ELEMENT 4"/>
    <property type="match status" value="1"/>
</dbReference>
<feature type="compositionally biased region" description="Basic and acidic residues" evidence="8">
    <location>
        <begin position="319"/>
        <end position="328"/>
    </location>
</feature>
<feature type="compositionally biased region" description="Polar residues" evidence="8">
    <location>
        <begin position="14"/>
        <end position="25"/>
    </location>
</feature>
<feature type="region of interest" description="Disordered" evidence="8">
    <location>
        <begin position="1"/>
        <end position="41"/>
    </location>
</feature>
<comment type="similarity">
    <text evidence="2 7">Belongs to the NSE4 family.</text>
</comment>
<feature type="region of interest" description="Disordered" evidence="8">
    <location>
        <begin position="187"/>
        <end position="206"/>
    </location>
</feature>
<dbReference type="GO" id="GO:0030915">
    <property type="term" value="C:Smc5-Smc6 complex"/>
    <property type="evidence" value="ECO:0007669"/>
    <property type="project" value="UniProtKB-UniRule"/>
</dbReference>
<evidence type="ECO:0000256" key="8">
    <source>
        <dbReference type="SAM" id="MobiDB-lite"/>
    </source>
</evidence>
<evidence type="ECO:0000256" key="6">
    <source>
        <dbReference type="ARBA" id="ARBA00023242"/>
    </source>
</evidence>
<feature type="compositionally biased region" description="Basic and acidic residues" evidence="8">
    <location>
        <begin position="1"/>
        <end position="10"/>
    </location>
</feature>
<dbReference type="Proteomes" id="UP001153555">
    <property type="component" value="Unassembled WGS sequence"/>
</dbReference>
<sequence length="397" mass="44361">MVRAVKREMVKGSSRVTRSSAQNNNGGQGADENSEAEDSTVKRRVLRSKYLRFKNRISDERDDLSKVDSDKFKSMIEEVDSLHQLVQKPREQVADAEALFDITNTLVTSVKAFNNEGVTPSDLVSCLIREFAQDGGPSSSQNEGRSLICWKDIGQVVSHIFRSAPGCCTMIGPMNTELKQRKIAVHRKRARPTENEHPEELDENANKEKTDTDKNMATMFDILRRKRKVMLENLILNRNSFAQTVENLFALSFLIKDGRAELSVDDSGCHLVSPRNAPSASAIQSGEATYCHFIFRYDFRDWKSMLASVKAGEELMPHRTEAHDHWSDPEPEPEPEPGPEPGSEGAHAAQPTTPIRKLCRNRGLVMQEQAVVADSPESEDTAAARAAAIRKGKRKLT</sequence>
<keyword evidence="5 7" id="KW-0234">DNA repair</keyword>
<feature type="region of interest" description="Disordered" evidence="8">
    <location>
        <begin position="319"/>
        <end position="397"/>
    </location>
</feature>
<evidence type="ECO:0000259" key="9">
    <source>
        <dbReference type="Pfam" id="PF08743"/>
    </source>
</evidence>
<dbReference type="PANTHER" id="PTHR16140">
    <property type="entry name" value="NON-STRUCTURAL MAINTENANCE OF CHROMOSOMES ELEMENT 4"/>
    <property type="match status" value="1"/>
</dbReference>
<comment type="subcellular location">
    <subcellularLocation>
        <location evidence="1 7">Nucleus</location>
    </subcellularLocation>
</comment>
<evidence type="ECO:0000256" key="4">
    <source>
        <dbReference type="ARBA" id="ARBA00023172"/>
    </source>
</evidence>
<dbReference type="InterPro" id="IPR014854">
    <property type="entry name" value="Nse4_C"/>
</dbReference>
<comment type="subunit">
    <text evidence="7">Component of the SMC5-SMC6 complex.</text>
</comment>
<keyword evidence="4 7" id="KW-0233">DNA recombination</keyword>
<evidence type="ECO:0000256" key="5">
    <source>
        <dbReference type="ARBA" id="ARBA00023204"/>
    </source>
</evidence>
<feature type="compositionally biased region" description="Basic and acidic residues" evidence="8">
    <location>
        <begin position="191"/>
        <end position="206"/>
    </location>
</feature>
<evidence type="ECO:0000256" key="2">
    <source>
        <dbReference type="ARBA" id="ARBA00008997"/>
    </source>
</evidence>
<evidence type="ECO:0000313" key="11">
    <source>
        <dbReference type="Proteomes" id="UP001153555"/>
    </source>
</evidence>
<comment type="caution">
    <text evidence="10">The sequence shown here is derived from an EMBL/GenBank/DDBJ whole genome shotgun (WGS) entry which is preliminary data.</text>
</comment>
<evidence type="ECO:0000313" key="10">
    <source>
        <dbReference type="EMBL" id="CAA0837476.1"/>
    </source>
</evidence>
<keyword evidence="3 7" id="KW-0227">DNA damage</keyword>